<feature type="compositionally biased region" description="Low complexity" evidence="1">
    <location>
        <begin position="156"/>
        <end position="165"/>
    </location>
</feature>
<feature type="compositionally biased region" description="Basic and acidic residues" evidence="1">
    <location>
        <begin position="68"/>
        <end position="99"/>
    </location>
</feature>
<dbReference type="Proteomes" id="UP000774617">
    <property type="component" value="Unassembled WGS sequence"/>
</dbReference>
<accession>A0ABQ8GNS2</accession>
<sequence length="300" mass="33946">MFRGPSYGGRSKATPTTTCQKCLKKGHYSYECKASAQERPYVSRPSRTQQLLNPKLKPQLTSDVPNELLRKKGVADETLAKKADERGRKHSRDDDDLASHPRKRSRSVSSYSSSSVSTISTNRSPTRSPSPPRHTAPKRARRSPAGDDRKRRRRSVSSSAASYSETDARPRVKERNTRRRRSSFSPGERGRRRSRSFVSNNNAVSRSRSQRRSPSRDFERSISPYSQRARVPRLSPGRRPRSRSPRRRDVAPSREPTGNSNRPQRLPPNTAGPPPSKRERSLSPYSKRLALTQAMNMGGR</sequence>
<feature type="compositionally biased region" description="Low complexity" evidence="1">
    <location>
        <begin position="107"/>
        <end position="127"/>
    </location>
</feature>
<keyword evidence="3" id="KW-1185">Reference proteome</keyword>
<feature type="compositionally biased region" description="Basic residues" evidence="1">
    <location>
        <begin position="236"/>
        <end position="246"/>
    </location>
</feature>
<dbReference type="EMBL" id="JAGTJR010000004">
    <property type="protein sequence ID" value="KAH7061405.1"/>
    <property type="molecule type" value="Genomic_DNA"/>
</dbReference>
<protein>
    <submittedName>
        <fullName evidence="2">Zinc knuckle-domain-containing protein</fullName>
    </submittedName>
</protein>
<name>A0ABQ8GNS2_9PEZI</name>
<gene>
    <name evidence="2" type="ORF">B0J12DRAFT_292686</name>
</gene>
<feature type="compositionally biased region" description="Basic and acidic residues" evidence="1">
    <location>
        <begin position="166"/>
        <end position="175"/>
    </location>
</feature>
<evidence type="ECO:0000313" key="2">
    <source>
        <dbReference type="EMBL" id="KAH7061405.1"/>
    </source>
</evidence>
<organism evidence="2 3">
    <name type="scientific">Macrophomina phaseolina</name>
    <dbReference type="NCBI Taxonomy" id="35725"/>
    <lineage>
        <taxon>Eukaryota</taxon>
        <taxon>Fungi</taxon>
        <taxon>Dikarya</taxon>
        <taxon>Ascomycota</taxon>
        <taxon>Pezizomycotina</taxon>
        <taxon>Dothideomycetes</taxon>
        <taxon>Dothideomycetes incertae sedis</taxon>
        <taxon>Botryosphaeriales</taxon>
        <taxon>Botryosphaeriaceae</taxon>
        <taxon>Macrophomina</taxon>
    </lineage>
</organism>
<comment type="caution">
    <text evidence="2">The sequence shown here is derived from an EMBL/GenBank/DDBJ whole genome shotgun (WGS) entry which is preliminary data.</text>
</comment>
<feature type="compositionally biased region" description="Low complexity" evidence="1">
    <location>
        <begin position="196"/>
        <end position="207"/>
    </location>
</feature>
<proteinExistence type="predicted"/>
<evidence type="ECO:0000256" key="1">
    <source>
        <dbReference type="SAM" id="MobiDB-lite"/>
    </source>
</evidence>
<evidence type="ECO:0000313" key="3">
    <source>
        <dbReference type="Proteomes" id="UP000774617"/>
    </source>
</evidence>
<feature type="region of interest" description="Disordered" evidence="1">
    <location>
        <begin position="35"/>
        <end position="300"/>
    </location>
</feature>
<reference evidence="2 3" key="1">
    <citation type="journal article" date="2021" name="Nat. Commun.">
        <title>Genetic determinants of endophytism in the Arabidopsis root mycobiome.</title>
        <authorList>
            <person name="Mesny F."/>
            <person name="Miyauchi S."/>
            <person name="Thiergart T."/>
            <person name="Pickel B."/>
            <person name="Atanasova L."/>
            <person name="Karlsson M."/>
            <person name="Huettel B."/>
            <person name="Barry K.W."/>
            <person name="Haridas S."/>
            <person name="Chen C."/>
            <person name="Bauer D."/>
            <person name="Andreopoulos W."/>
            <person name="Pangilinan J."/>
            <person name="LaButti K."/>
            <person name="Riley R."/>
            <person name="Lipzen A."/>
            <person name="Clum A."/>
            <person name="Drula E."/>
            <person name="Henrissat B."/>
            <person name="Kohler A."/>
            <person name="Grigoriev I.V."/>
            <person name="Martin F.M."/>
            <person name="Hacquard S."/>
        </authorList>
    </citation>
    <scope>NUCLEOTIDE SEQUENCE [LARGE SCALE GENOMIC DNA]</scope>
    <source>
        <strain evidence="2 3">MPI-SDFR-AT-0080</strain>
    </source>
</reference>
<dbReference type="Pfam" id="PF13917">
    <property type="entry name" value="zf-CCHC_3"/>
    <property type="match status" value="1"/>
</dbReference>
<feature type="compositionally biased region" description="Low complexity" evidence="1">
    <location>
        <begin position="49"/>
        <end position="60"/>
    </location>
</feature>